<dbReference type="PANTHER" id="PTHR31361">
    <property type="entry name" value="BETA-GLUCAN SYNTHESIS-ASSOCIATED PROTEIN KRE6-RELATED"/>
    <property type="match status" value="1"/>
</dbReference>
<dbReference type="STRING" id="1109443.G4U237"/>
<dbReference type="InterPro" id="IPR013320">
    <property type="entry name" value="ConA-like_dom_sf"/>
</dbReference>
<dbReference type="PANTHER" id="PTHR31361:SF1">
    <property type="entry name" value="BETA-GLUCAN SYNTHESIS-ASSOCIATED PROTEIN KRE6-RELATED"/>
    <property type="match status" value="1"/>
</dbReference>
<dbReference type="eggNOG" id="ENOG502QR13">
    <property type="taxonomic scope" value="Eukaryota"/>
</dbReference>
<keyword evidence="4" id="KW-0961">Cell wall biogenesis/degradation</keyword>
<dbReference type="GO" id="GO:0005789">
    <property type="term" value="C:endoplasmic reticulum membrane"/>
    <property type="evidence" value="ECO:0007669"/>
    <property type="project" value="TreeGrafter"/>
</dbReference>
<evidence type="ECO:0000256" key="5">
    <source>
        <dbReference type="SAM" id="MobiDB-lite"/>
    </source>
</evidence>
<gene>
    <name evidence="6" type="ORF">PIIN_11608</name>
</gene>
<organism evidence="6 7">
    <name type="scientific">Serendipita indica (strain DSM 11827)</name>
    <name type="common">Root endophyte fungus</name>
    <name type="synonym">Piriformospora indica</name>
    <dbReference type="NCBI Taxonomy" id="1109443"/>
    <lineage>
        <taxon>Eukaryota</taxon>
        <taxon>Fungi</taxon>
        <taxon>Dikarya</taxon>
        <taxon>Basidiomycota</taxon>
        <taxon>Agaricomycotina</taxon>
        <taxon>Agaricomycetes</taxon>
        <taxon>Sebacinales</taxon>
        <taxon>Serendipitaceae</taxon>
        <taxon>Serendipita</taxon>
    </lineage>
</organism>
<evidence type="ECO:0000313" key="7">
    <source>
        <dbReference type="Proteomes" id="UP000007148"/>
    </source>
</evidence>
<dbReference type="InParanoid" id="G4U237"/>
<sequence length="216" mass="24406">MNASAVSQSAQFAPFNAGYMWDHSKYGHYYGRLDDDQYVNTYPGGVWQQTASVVSKTNPGCYELADERCFATYGFQYKHGYAEDGAHITWINDGKLAWCMDAQGFGGETTANIDKRGISKEPMYIIINLGISEGFSHGIPFDELTFPADMKVDWIRVYQYEDEMNVTCDPPNFATSNYINAFPEAYSNPELTTWSRPRDKGGYEEAWPRNSMSDGC</sequence>
<accession>G4U237</accession>
<evidence type="ECO:0000256" key="2">
    <source>
        <dbReference type="ARBA" id="ARBA00023136"/>
    </source>
</evidence>
<comment type="caution">
    <text evidence="6">The sequence shown here is derived from an EMBL/GenBank/DDBJ whole genome shotgun (WGS) entry which is preliminary data.</text>
</comment>
<keyword evidence="3" id="KW-0325">Glycoprotein</keyword>
<evidence type="ECO:0000256" key="1">
    <source>
        <dbReference type="ARBA" id="ARBA00004370"/>
    </source>
</evidence>
<dbReference type="GO" id="GO:0005886">
    <property type="term" value="C:plasma membrane"/>
    <property type="evidence" value="ECO:0007669"/>
    <property type="project" value="TreeGrafter"/>
</dbReference>
<evidence type="ECO:0000313" key="6">
    <source>
        <dbReference type="EMBL" id="CCA77630.1"/>
    </source>
</evidence>
<dbReference type="GO" id="GO:0006078">
    <property type="term" value="P:(1-&gt;6)-beta-D-glucan biosynthetic process"/>
    <property type="evidence" value="ECO:0007669"/>
    <property type="project" value="TreeGrafter"/>
</dbReference>
<dbReference type="InterPro" id="IPR005629">
    <property type="entry name" value="Skn1/Kre6/Sbg1"/>
</dbReference>
<comment type="subcellular location">
    <subcellularLocation>
        <location evidence="1">Membrane</location>
    </subcellularLocation>
</comment>
<keyword evidence="2" id="KW-0472">Membrane</keyword>
<dbReference type="OrthoDB" id="412647at2759"/>
<feature type="compositionally biased region" description="Basic and acidic residues" evidence="5">
    <location>
        <begin position="197"/>
        <end position="207"/>
    </location>
</feature>
<feature type="region of interest" description="Disordered" evidence="5">
    <location>
        <begin position="197"/>
        <end position="216"/>
    </location>
</feature>
<dbReference type="HOGENOM" id="CLU_010811_0_0_1"/>
<dbReference type="GO" id="GO:0031505">
    <property type="term" value="P:fungal-type cell wall organization"/>
    <property type="evidence" value="ECO:0007669"/>
    <property type="project" value="TreeGrafter"/>
</dbReference>
<name>G4U237_SERID</name>
<dbReference type="SUPFAM" id="SSF49899">
    <property type="entry name" value="Concanavalin A-like lectins/glucanases"/>
    <property type="match status" value="1"/>
</dbReference>
<proteinExistence type="predicted"/>
<keyword evidence="7" id="KW-1185">Reference proteome</keyword>
<dbReference type="OMA" id="GAHITWI"/>
<evidence type="ECO:0000256" key="3">
    <source>
        <dbReference type="ARBA" id="ARBA00023180"/>
    </source>
</evidence>
<protein>
    <submittedName>
        <fullName evidence="6">Related to KRE6-glucan synthase subunit</fullName>
    </submittedName>
</protein>
<evidence type="ECO:0000256" key="4">
    <source>
        <dbReference type="ARBA" id="ARBA00023316"/>
    </source>
</evidence>
<reference evidence="6 7" key="1">
    <citation type="journal article" date="2011" name="PLoS Pathog.">
        <title>Endophytic Life Strategies Decoded by Genome and Transcriptome Analyses of the Mutualistic Root Symbiont Piriformospora indica.</title>
        <authorList>
            <person name="Zuccaro A."/>
            <person name="Lahrmann U."/>
            <person name="Guldener U."/>
            <person name="Langen G."/>
            <person name="Pfiffi S."/>
            <person name="Biedenkopf D."/>
            <person name="Wong P."/>
            <person name="Samans B."/>
            <person name="Grimm C."/>
            <person name="Basiewicz M."/>
            <person name="Murat C."/>
            <person name="Martin F."/>
            <person name="Kogel K.H."/>
        </authorList>
    </citation>
    <scope>NUCLEOTIDE SEQUENCE [LARGE SCALE GENOMIC DNA]</scope>
    <source>
        <strain evidence="6 7">DSM 11827</strain>
    </source>
</reference>
<dbReference type="Pfam" id="PF03935">
    <property type="entry name" value="SKN1_KRE6_Sbg1"/>
    <property type="match status" value="1"/>
</dbReference>
<dbReference type="Gene3D" id="2.60.120.200">
    <property type="match status" value="1"/>
</dbReference>
<dbReference type="AlphaFoldDB" id="G4U237"/>
<dbReference type="GO" id="GO:0015926">
    <property type="term" value="F:glucosidase activity"/>
    <property type="evidence" value="ECO:0007669"/>
    <property type="project" value="TreeGrafter"/>
</dbReference>
<dbReference type="EMBL" id="CAFZ01001800">
    <property type="protein sequence ID" value="CCA77630.1"/>
    <property type="molecule type" value="Genomic_DNA"/>
</dbReference>
<dbReference type="Proteomes" id="UP000007148">
    <property type="component" value="Unassembled WGS sequence"/>
</dbReference>